<feature type="transmembrane region" description="Helical" evidence="5">
    <location>
        <begin position="83"/>
        <end position="105"/>
    </location>
</feature>
<dbReference type="OrthoDB" id="5876551at2759"/>
<organism evidence="6 7">
    <name type="scientific">Meloidogyne enterolobii</name>
    <name type="common">Root-knot nematode worm</name>
    <name type="synonym">Meloidogyne mayaguensis</name>
    <dbReference type="NCBI Taxonomy" id="390850"/>
    <lineage>
        <taxon>Eukaryota</taxon>
        <taxon>Metazoa</taxon>
        <taxon>Ecdysozoa</taxon>
        <taxon>Nematoda</taxon>
        <taxon>Chromadorea</taxon>
        <taxon>Rhabditida</taxon>
        <taxon>Tylenchina</taxon>
        <taxon>Tylenchomorpha</taxon>
        <taxon>Tylenchoidea</taxon>
        <taxon>Meloidogynidae</taxon>
        <taxon>Meloidogyninae</taxon>
        <taxon>Meloidogyne</taxon>
    </lineage>
</organism>
<comment type="subcellular location">
    <subcellularLocation>
        <location evidence="1">Membrane</location>
        <topology evidence="1">Multi-pass membrane protein</topology>
    </subcellularLocation>
</comment>
<feature type="transmembrane region" description="Helical" evidence="5">
    <location>
        <begin position="230"/>
        <end position="248"/>
    </location>
</feature>
<accession>A0A6V7VUZ6</accession>
<dbReference type="InterPro" id="IPR019408">
    <property type="entry name" value="7TM_GPCR_serpentine_rcpt_Srab"/>
</dbReference>
<protein>
    <submittedName>
        <fullName evidence="6">Uncharacterized protein</fullName>
    </submittedName>
</protein>
<evidence type="ECO:0000313" key="7">
    <source>
        <dbReference type="Proteomes" id="UP000580250"/>
    </source>
</evidence>
<dbReference type="AlphaFoldDB" id="A0A6V7VUZ6"/>
<sequence>MSNVLLLYAIYVLANMLEYFMNFIVLFTYSDPCECLIPVWLVYLIRMPFIIYVNGSPLFHFAIMIERVLATVYVKIYENQGKLFGVISTIIAWTLVFIHCLYSYITTQMDTDTFGHPMVYLTLTTKYNSQALIFANFFYLFLVICVAIADYYLIVRNQKIKSNFFKSATNYNLSQSYQSKQNILLMKIIFPLDFFYSFVFALFNLLANVIRYNREQYGQLFYTRTYESLTLLLFTHAIITLIVYDFFLKKQDEIKKNFVKINMNMSSEIYFKNLYLSWK</sequence>
<evidence type="ECO:0000256" key="5">
    <source>
        <dbReference type="SAM" id="Phobius"/>
    </source>
</evidence>
<evidence type="ECO:0000256" key="2">
    <source>
        <dbReference type="ARBA" id="ARBA00022692"/>
    </source>
</evidence>
<comment type="caution">
    <text evidence="6">The sequence shown here is derived from an EMBL/GenBank/DDBJ whole genome shotgun (WGS) entry which is preliminary data.</text>
</comment>
<evidence type="ECO:0000256" key="1">
    <source>
        <dbReference type="ARBA" id="ARBA00004141"/>
    </source>
</evidence>
<dbReference type="PANTHER" id="PTHR46561:SF11">
    <property type="entry name" value="SERPENTINE RECEPTOR CLASS ALPHA_BETA-14"/>
    <property type="match status" value="1"/>
</dbReference>
<dbReference type="EMBL" id="CAJEWN010000327">
    <property type="protein sequence ID" value="CAD2178776.1"/>
    <property type="molecule type" value="Genomic_DNA"/>
</dbReference>
<feature type="transmembrane region" description="Helical" evidence="5">
    <location>
        <begin position="131"/>
        <end position="154"/>
    </location>
</feature>
<gene>
    <name evidence="6" type="ORF">MENT_LOCUS30731</name>
</gene>
<dbReference type="Pfam" id="PF10292">
    <property type="entry name" value="7TM_GPCR_Srab"/>
    <property type="match status" value="1"/>
</dbReference>
<name>A0A6V7VUZ6_MELEN</name>
<feature type="transmembrane region" description="Helical" evidence="5">
    <location>
        <begin position="6"/>
        <end position="28"/>
    </location>
</feature>
<evidence type="ECO:0000256" key="3">
    <source>
        <dbReference type="ARBA" id="ARBA00022989"/>
    </source>
</evidence>
<dbReference type="GO" id="GO:0016020">
    <property type="term" value="C:membrane"/>
    <property type="evidence" value="ECO:0007669"/>
    <property type="project" value="UniProtKB-SubCell"/>
</dbReference>
<feature type="transmembrane region" description="Helical" evidence="5">
    <location>
        <begin position="188"/>
        <end position="210"/>
    </location>
</feature>
<keyword evidence="2 5" id="KW-0812">Transmembrane</keyword>
<evidence type="ECO:0000256" key="4">
    <source>
        <dbReference type="ARBA" id="ARBA00023136"/>
    </source>
</evidence>
<proteinExistence type="predicted"/>
<dbReference type="InterPro" id="IPR053286">
    <property type="entry name" value="Nematode_rcpt-like_srab"/>
</dbReference>
<keyword evidence="3 5" id="KW-1133">Transmembrane helix</keyword>
<reference evidence="6 7" key="1">
    <citation type="submission" date="2020-08" db="EMBL/GenBank/DDBJ databases">
        <authorList>
            <person name="Koutsovoulos G."/>
            <person name="Danchin GJ E."/>
        </authorList>
    </citation>
    <scope>NUCLEOTIDE SEQUENCE [LARGE SCALE GENOMIC DNA]</scope>
</reference>
<keyword evidence="4 5" id="KW-0472">Membrane</keyword>
<dbReference type="Proteomes" id="UP000580250">
    <property type="component" value="Unassembled WGS sequence"/>
</dbReference>
<dbReference type="PANTHER" id="PTHR46561">
    <property type="entry name" value="SERPENTINE RECEPTOR, CLASS AB (CLASS A-LIKE)-RELATED"/>
    <property type="match status" value="1"/>
</dbReference>
<evidence type="ECO:0000313" key="6">
    <source>
        <dbReference type="EMBL" id="CAD2178776.1"/>
    </source>
</evidence>